<protein>
    <submittedName>
        <fullName evidence="1">Uncharacterized protein</fullName>
    </submittedName>
</protein>
<keyword evidence="2" id="KW-1185">Reference proteome</keyword>
<accession>K0AZF7</accession>
<evidence type="ECO:0000313" key="1">
    <source>
        <dbReference type="EMBL" id="AFS78654.1"/>
    </source>
</evidence>
<organism evidence="1 2">
    <name type="scientific">Gottschalkia acidurici (strain ATCC 7906 / DSM 604 / BCRC 14475 / CIP 104303 / KCTC 5404 / NCIMB 10678 / 9a)</name>
    <name type="common">Clostridium acidurici</name>
    <dbReference type="NCBI Taxonomy" id="1128398"/>
    <lineage>
        <taxon>Bacteria</taxon>
        <taxon>Bacillati</taxon>
        <taxon>Bacillota</taxon>
        <taxon>Tissierellia</taxon>
        <taxon>Tissierellales</taxon>
        <taxon>Gottschalkiaceae</taxon>
        <taxon>Gottschalkia</taxon>
    </lineage>
</organism>
<dbReference type="STRING" id="1128398.Curi_c16470"/>
<reference evidence="1 2" key="1">
    <citation type="journal article" date="2012" name="PLoS ONE">
        <title>The purine-utilizing bacterium Clostridium acidurici 9a: a genome-guided metabolic reconsideration.</title>
        <authorList>
            <person name="Hartwich K."/>
            <person name="Poehlein A."/>
            <person name="Daniel R."/>
        </authorList>
    </citation>
    <scope>NUCLEOTIDE SEQUENCE [LARGE SCALE GENOMIC DNA]</scope>
    <source>
        <strain evidence="2">ATCC 7906 / DSM 604 / BCRC 14475 / CIP 104303 / KCTC 5404 / NCIMB 10678 / 9a</strain>
    </source>
</reference>
<dbReference type="AlphaFoldDB" id="K0AZF7"/>
<name>K0AZF7_GOTA9</name>
<dbReference type="KEGG" id="cad:Curi_c16470"/>
<proteinExistence type="predicted"/>
<dbReference type="HOGENOM" id="CLU_1871754_0_0_9"/>
<dbReference type="RefSeq" id="WP_014967790.1">
    <property type="nucleotide sequence ID" value="NC_018664.1"/>
</dbReference>
<evidence type="ECO:0000313" key="2">
    <source>
        <dbReference type="Proteomes" id="UP000006094"/>
    </source>
</evidence>
<dbReference type="OrthoDB" id="2183852at2"/>
<sequence>MDSTKMDDLPDYMDKKSLYSWFNNVLNYAESDKKYERVEEITDSLYELSLRQWHMYEQLDKQMKERIEMWIKEVWTYRTTDFLEGITGIIGMLGLGNIYRYIKSSLETEKNDNIREMIRYVVKELDGHEDDPYWNL</sequence>
<gene>
    <name evidence="1" type="ordered locus">Curi_c16470</name>
</gene>
<dbReference type="Proteomes" id="UP000006094">
    <property type="component" value="Chromosome"/>
</dbReference>
<dbReference type="EMBL" id="CP003326">
    <property type="protein sequence ID" value="AFS78654.1"/>
    <property type="molecule type" value="Genomic_DNA"/>
</dbReference>